<accession>A0A9X1B3U2</accession>
<organism evidence="1 2">
    <name type="scientific">Lamprobacter modestohalophilus</name>
    <dbReference type="NCBI Taxonomy" id="1064514"/>
    <lineage>
        <taxon>Bacteria</taxon>
        <taxon>Pseudomonadati</taxon>
        <taxon>Pseudomonadota</taxon>
        <taxon>Gammaproteobacteria</taxon>
        <taxon>Chromatiales</taxon>
        <taxon>Chromatiaceae</taxon>
        <taxon>Lamprobacter</taxon>
    </lineage>
</organism>
<sequence>MEEVALRPDARRFVTVLPFVPTVELNARRTTELTFAPTAPNVGLNVRLADKLALAIGLAAEVNSRPAIT</sequence>
<proteinExistence type="predicted"/>
<reference evidence="1 2" key="1">
    <citation type="journal article" date="2020" name="Microorganisms">
        <title>Osmotic Adaptation and Compatible Solute Biosynthesis of Phototrophic Bacteria as Revealed from Genome Analyses.</title>
        <authorList>
            <person name="Imhoff J.F."/>
            <person name="Rahn T."/>
            <person name="Kunzel S."/>
            <person name="Keller A."/>
            <person name="Neulinger S.C."/>
        </authorList>
    </citation>
    <scope>NUCLEOTIDE SEQUENCE [LARGE SCALE GENOMIC DNA]</scope>
    <source>
        <strain evidence="1 2">DSM 25653</strain>
    </source>
</reference>
<name>A0A9X1B3U2_9GAMM</name>
<dbReference type="AlphaFoldDB" id="A0A9X1B3U2"/>
<comment type="caution">
    <text evidence="1">The sequence shown here is derived from an EMBL/GenBank/DDBJ whole genome shotgun (WGS) entry which is preliminary data.</text>
</comment>
<evidence type="ECO:0000313" key="2">
    <source>
        <dbReference type="Proteomes" id="UP001138768"/>
    </source>
</evidence>
<protein>
    <submittedName>
        <fullName evidence="1">Uncharacterized protein</fullName>
    </submittedName>
</protein>
<gene>
    <name evidence="1" type="ORF">CKO42_05950</name>
</gene>
<evidence type="ECO:0000313" key="1">
    <source>
        <dbReference type="EMBL" id="MBK1618001.1"/>
    </source>
</evidence>
<keyword evidence="2" id="KW-1185">Reference proteome</keyword>
<dbReference type="Proteomes" id="UP001138768">
    <property type="component" value="Unassembled WGS sequence"/>
</dbReference>
<dbReference type="RefSeq" id="WP_200240460.1">
    <property type="nucleotide sequence ID" value="NZ_NRRY01000006.1"/>
</dbReference>
<dbReference type="EMBL" id="NRRY01000006">
    <property type="protein sequence ID" value="MBK1618001.1"/>
    <property type="molecule type" value="Genomic_DNA"/>
</dbReference>